<evidence type="ECO:0000256" key="2">
    <source>
        <dbReference type="ARBA" id="ARBA00023125"/>
    </source>
</evidence>
<dbReference type="PROSITE" id="PS01124">
    <property type="entry name" value="HTH_ARAC_FAMILY_2"/>
    <property type="match status" value="1"/>
</dbReference>
<protein>
    <submittedName>
        <fullName evidence="5">Helix-turn-helix domain-containing protein</fullName>
    </submittedName>
</protein>
<dbReference type="InterPro" id="IPR003313">
    <property type="entry name" value="AraC-bd"/>
</dbReference>
<dbReference type="PANTHER" id="PTHR43280">
    <property type="entry name" value="ARAC-FAMILY TRANSCRIPTIONAL REGULATOR"/>
    <property type="match status" value="1"/>
</dbReference>
<dbReference type="Pfam" id="PF02311">
    <property type="entry name" value="AraC_binding"/>
    <property type="match status" value="1"/>
</dbReference>
<evidence type="ECO:0000256" key="1">
    <source>
        <dbReference type="ARBA" id="ARBA00023015"/>
    </source>
</evidence>
<feature type="domain" description="HTH araC/xylS-type" evidence="4">
    <location>
        <begin position="187"/>
        <end position="285"/>
    </location>
</feature>
<organism evidence="5 6">
    <name type="scientific">Chryseolinea lacunae</name>
    <dbReference type="NCBI Taxonomy" id="2801331"/>
    <lineage>
        <taxon>Bacteria</taxon>
        <taxon>Pseudomonadati</taxon>
        <taxon>Bacteroidota</taxon>
        <taxon>Cytophagia</taxon>
        <taxon>Cytophagales</taxon>
        <taxon>Fulvivirgaceae</taxon>
        <taxon>Chryseolinea</taxon>
    </lineage>
</organism>
<dbReference type="RefSeq" id="WP_202016414.1">
    <property type="nucleotide sequence ID" value="NZ_JAERRB010000019.1"/>
</dbReference>
<evidence type="ECO:0000313" key="6">
    <source>
        <dbReference type="Proteomes" id="UP000613030"/>
    </source>
</evidence>
<dbReference type="Proteomes" id="UP000613030">
    <property type="component" value="Unassembled WGS sequence"/>
</dbReference>
<dbReference type="Gene3D" id="2.60.120.10">
    <property type="entry name" value="Jelly Rolls"/>
    <property type="match status" value="1"/>
</dbReference>
<evidence type="ECO:0000259" key="4">
    <source>
        <dbReference type="PROSITE" id="PS01124"/>
    </source>
</evidence>
<sequence length="287" mass="33342">MNKYVLKDTAGPQSSFMIKRQHVPYFYHEMHYHPQLELSLVVRGKGMRYVSNKIEPFQDGDLVLLGANVPHLWKSDQQYFDKPQSDACESITAYFSYNFLGDDFFNKPELRQIRELLLKASAGVKITGKLHNEVSWAMERMEQESQTKRLFILLDVLQKISESQDMRPLTESAITATAFSSSNDRLEQVHQYIFENFRNPITLDEVAHAASMSPTAFCRYFRQRTTKTFSHFLSEVRIGYACQLLQEKRNKIAQVCYESGFANLSTFNKQFKAAMHMTPIQYVRSNV</sequence>
<comment type="caution">
    <text evidence="5">The sequence shown here is derived from an EMBL/GenBank/DDBJ whole genome shotgun (WGS) entry which is preliminary data.</text>
</comment>
<keyword evidence="3" id="KW-0804">Transcription</keyword>
<evidence type="ECO:0000313" key="5">
    <source>
        <dbReference type="EMBL" id="MBL0745782.1"/>
    </source>
</evidence>
<dbReference type="InterPro" id="IPR009057">
    <property type="entry name" value="Homeodomain-like_sf"/>
</dbReference>
<proteinExistence type="predicted"/>
<name>A0ABS1L2P7_9BACT</name>
<dbReference type="EMBL" id="JAERRB010000019">
    <property type="protein sequence ID" value="MBL0745782.1"/>
    <property type="molecule type" value="Genomic_DNA"/>
</dbReference>
<dbReference type="PANTHER" id="PTHR43280:SF27">
    <property type="entry name" value="TRANSCRIPTIONAL REGULATOR MTLR"/>
    <property type="match status" value="1"/>
</dbReference>
<accession>A0ABS1L2P7</accession>
<keyword evidence="1" id="KW-0805">Transcription regulation</keyword>
<dbReference type="InterPro" id="IPR014710">
    <property type="entry name" value="RmlC-like_jellyroll"/>
</dbReference>
<evidence type="ECO:0000256" key="3">
    <source>
        <dbReference type="ARBA" id="ARBA00023163"/>
    </source>
</evidence>
<dbReference type="Gene3D" id="1.10.10.60">
    <property type="entry name" value="Homeodomain-like"/>
    <property type="match status" value="2"/>
</dbReference>
<reference evidence="5 6" key="1">
    <citation type="submission" date="2021-01" db="EMBL/GenBank/DDBJ databases">
        <title>Chryseolinea sp. Jin1 Genome sequencing and assembly.</title>
        <authorList>
            <person name="Kim I."/>
        </authorList>
    </citation>
    <scope>NUCLEOTIDE SEQUENCE [LARGE SCALE GENOMIC DNA]</scope>
    <source>
        <strain evidence="5 6">Jin1</strain>
    </source>
</reference>
<dbReference type="SMART" id="SM00342">
    <property type="entry name" value="HTH_ARAC"/>
    <property type="match status" value="1"/>
</dbReference>
<dbReference type="Pfam" id="PF12833">
    <property type="entry name" value="HTH_18"/>
    <property type="match status" value="1"/>
</dbReference>
<gene>
    <name evidence="5" type="ORF">JI741_31400</name>
</gene>
<dbReference type="InterPro" id="IPR011051">
    <property type="entry name" value="RmlC_Cupin_sf"/>
</dbReference>
<dbReference type="InterPro" id="IPR018060">
    <property type="entry name" value="HTH_AraC"/>
</dbReference>
<dbReference type="SUPFAM" id="SSF51182">
    <property type="entry name" value="RmlC-like cupins"/>
    <property type="match status" value="1"/>
</dbReference>
<keyword evidence="6" id="KW-1185">Reference proteome</keyword>
<dbReference type="SUPFAM" id="SSF46689">
    <property type="entry name" value="Homeodomain-like"/>
    <property type="match status" value="2"/>
</dbReference>
<keyword evidence="2" id="KW-0238">DNA-binding</keyword>